<dbReference type="InterPro" id="IPR015943">
    <property type="entry name" value="WD40/YVTN_repeat-like_dom_sf"/>
</dbReference>
<evidence type="ECO:0000313" key="4">
    <source>
        <dbReference type="EMBL" id="PJF31871.1"/>
    </source>
</evidence>
<reference evidence="4 5" key="1">
    <citation type="submission" date="2017-11" db="EMBL/GenBank/DDBJ databases">
        <title>Evolution of Phototrophy in the Chloroflexi Phylum Driven by Horizontal Gene Transfer.</title>
        <authorList>
            <person name="Ward L.M."/>
            <person name="Hemp J."/>
            <person name="Shih P.M."/>
            <person name="Mcglynn S.E."/>
            <person name="Fischer W."/>
        </authorList>
    </citation>
    <scope>NUCLEOTIDE SEQUENCE [LARGE SCALE GENOMIC DNA]</scope>
    <source>
        <strain evidence="4">CP2_2F</strain>
    </source>
</reference>
<feature type="repeat" description="WD" evidence="3">
    <location>
        <begin position="19"/>
        <end position="53"/>
    </location>
</feature>
<evidence type="ECO:0000256" key="2">
    <source>
        <dbReference type="ARBA" id="ARBA00022737"/>
    </source>
</evidence>
<evidence type="ECO:0000256" key="3">
    <source>
        <dbReference type="PROSITE-ProRule" id="PRU00221"/>
    </source>
</evidence>
<proteinExistence type="predicted"/>
<protein>
    <submittedName>
        <fullName evidence="4">Uncharacterized protein</fullName>
    </submittedName>
</protein>
<keyword evidence="1 3" id="KW-0853">WD repeat</keyword>
<gene>
    <name evidence="4" type="ORF">CUN51_02710</name>
</gene>
<sequence length="53" mass="5599">MTAQSACGMAQTGQLLQTLKGHKDSVCSVAWSSDGRYLASGSEDQTIIIWGIP</sequence>
<organism evidence="4 5">
    <name type="scientific">Candidatus Thermofonsia Clade 1 bacterium</name>
    <dbReference type="NCBI Taxonomy" id="2364210"/>
    <lineage>
        <taxon>Bacteria</taxon>
        <taxon>Bacillati</taxon>
        <taxon>Chloroflexota</taxon>
        <taxon>Candidatus Thermofontia</taxon>
        <taxon>Candidatus Thermofonsia Clade 1</taxon>
    </lineage>
</organism>
<dbReference type="PROSITE" id="PS50082">
    <property type="entry name" value="WD_REPEATS_2"/>
    <property type="match status" value="1"/>
</dbReference>
<dbReference type="Pfam" id="PF00400">
    <property type="entry name" value="WD40"/>
    <property type="match status" value="1"/>
</dbReference>
<name>A0A2M8P2U9_9CHLR</name>
<evidence type="ECO:0000313" key="5">
    <source>
        <dbReference type="Proteomes" id="UP000228921"/>
    </source>
</evidence>
<dbReference type="Proteomes" id="UP000228921">
    <property type="component" value="Unassembled WGS sequence"/>
</dbReference>
<dbReference type="SUPFAM" id="SSF50978">
    <property type="entry name" value="WD40 repeat-like"/>
    <property type="match status" value="1"/>
</dbReference>
<accession>A0A2M8P2U9</accession>
<comment type="caution">
    <text evidence="4">The sequence shown here is derived from an EMBL/GenBank/DDBJ whole genome shotgun (WGS) entry which is preliminary data.</text>
</comment>
<dbReference type="PROSITE" id="PS50294">
    <property type="entry name" value="WD_REPEATS_REGION"/>
    <property type="match status" value="1"/>
</dbReference>
<keyword evidence="2" id="KW-0677">Repeat</keyword>
<dbReference type="Gene3D" id="2.130.10.10">
    <property type="entry name" value="YVTN repeat-like/Quinoprotein amine dehydrogenase"/>
    <property type="match status" value="1"/>
</dbReference>
<dbReference type="InterPro" id="IPR001680">
    <property type="entry name" value="WD40_rpt"/>
</dbReference>
<dbReference type="AlphaFoldDB" id="A0A2M8P2U9"/>
<dbReference type="PANTHER" id="PTHR19848:SF8">
    <property type="entry name" value="F-BOX AND WD REPEAT DOMAIN CONTAINING 7"/>
    <property type="match status" value="1"/>
</dbReference>
<dbReference type="PANTHER" id="PTHR19848">
    <property type="entry name" value="WD40 REPEAT PROTEIN"/>
    <property type="match status" value="1"/>
</dbReference>
<evidence type="ECO:0000256" key="1">
    <source>
        <dbReference type="ARBA" id="ARBA00022574"/>
    </source>
</evidence>
<dbReference type="EMBL" id="PGTK01000002">
    <property type="protein sequence ID" value="PJF31871.1"/>
    <property type="molecule type" value="Genomic_DNA"/>
</dbReference>
<dbReference type="SMART" id="SM00320">
    <property type="entry name" value="WD40"/>
    <property type="match status" value="1"/>
</dbReference>
<dbReference type="InterPro" id="IPR036322">
    <property type="entry name" value="WD40_repeat_dom_sf"/>
</dbReference>